<name>A0A2P2P5R2_RHIMU</name>
<accession>A0A2P2P5R2</accession>
<sequence length="27" mass="2973">MSAAMGVIANSPVAKRMCQCTQNRFRT</sequence>
<dbReference type="EMBL" id="GGEC01069594">
    <property type="protein sequence ID" value="MBX50078.1"/>
    <property type="molecule type" value="Transcribed_RNA"/>
</dbReference>
<organism evidence="1">
    <name type="scientific">Rhizophora mucronata</name>
    <name type="common">Asiatic mangrove</name>
    <dbReference type="NCBI Taxonomy" id="61149"/>
    <lineage>
        <taxon>Eukaryota</taxon>
        <taxon>Viridiplantae</taxon>
        <taxon>Streptophyta</taxon>
        <taxon>Embryophyta</taxon>
        <taxon>Tracheophyta</taxon>
        <taxon>Spermatophyta</taxon>
        <taxon>Magnoliopsida</taxon>
        <taxon>eudicotyledons</taxon>
        <taxon>Gunneridae</taxon>
        <taxon>Pentapetalae</taxon>
        <taxon>rosids</taxon>
        <taxon>fabids</taxon>
        <taxon>Malpighiales</taxon>
        <taxon>Rhizophoraceae</taxon>
        <taxon>Rhizophora</taxon>
    </lineage>
</organism>
<reference evidence="1" key="1">
    <citation type="submission" date="2018-02" db="EMBL/GenBank/DDBJ databases">
        <title>Rhizophora mucronata_Transcriptome.</title>
        <authorList>
            <person name="Meera S.P."/>
            <person name="Sreeshan A."/>
            <person name="Augustine A."/>
        </authorList>
    </citation>
    <scope>NUCLEOTIDE SEQUENCE</scope>
    <source>
        <tissue evidence="1">Leaf</tissue>
    </source>
</reference>
<evidence type="ECO:0000313" key="1">
    <source>
        <dbReference type="EMBL" id="MBX50078.1"/>
    </source>
</evidence>
<protein>
    <submittedName>
        <fullName evidence="1">Uncharacterized protein</fullName>
    </submittedName>
</protein>
<proteinExistence type="predicted"/>
<dbReference type="AlphaFoldDB" id="A0A2P2P5R2"/>